<keyword evidence="2" id="KW-1185">Reference proteome</keyword>
<name>A0ACC7PNW5_9PSED</name>
<comment type="caution">
    <text evidence="1">The sequence shown here is derived from an EMBL/GenBank/DDBJ whole genome shotgun (WGS) entry which is preliminary data.</text>
</comment>
<evidence type="ECO:0000313" key="1">
    <source>
        <dbReference type="EMBL" id="MFO2480514.1"/>
    </source>
</evidence>
<dbReference type="EMBL" id="JAPEQY010000027">
    <property type="protein sequence ID" value="MFO2480514.1"/>
    <property type="molecule type" value="Genomic_DNA"/>
</dbReference>
<reference evidence="1" key="1">
    <citation type="submission" date="2022-11" db="EMBL/GenBank/DDBJ databases">
        <title>Draft genome sequences of strains of Pseudomonas imrae sp. nov.</title>
        <authorList>
            <person name="Salva Serra F."/>
            <person name="Nimje P."/>
            <person name="Moore E.R.B."/>
            <person name="Marathe N.P."/>
        </authorList>
    </citation>
    <scope>NUCLEOTIDE SEQUENCE</scope>
    <source>
        <strain evidence="1">15FMM2</strain>
    </source>
</reference>
<sequence length="71" mass="7308">MTVILALAVLIAGLVIWGIRFIAHPTLRTLLRVFVGLCLGAVVAYLVLAAGFPTALLVSQATATPACCQGS</sequence>
<evidence type="ECO:0000313" key="2">
    <source>
        <dbReference type="Proteomes" id="UP001637618"/>
    </source>
</evidence>
<accession>A0ACC7PNW5</accession>
<organism evidence="1 2">
    <name type="scientific">Pseudomonas imrae</name>
    <dbReference type="NCBI Taxonomy" id="2992837"/>
    <lineage>
        <taxon>Bacteria</taxon>
        <taxon>Pseudomonadati</taxon>
        <taxon>Pseudomonadota</taxon>
        <taxon>Gammaproteobacteria</taxon>
        <taxon>Pseudomonadales</taxon>
        <taxon>Pseudomonadaceae</taxon>
        <taxon>Pseudomonas</taxon>
    </lineage>
</organism>
<proteinExistence type="predicted"/>
<dbReference type="Proteomes" id="UP001637618">
    <property type="component" value="Unassembled WGS sequence"/>
</dbReference>
<gene>
    <name evidence="1" type="ORF">OOJ96_24330</name>
</gene>
<protein>
    <submittedName>
        <fullName evidence="1">Uncharacterized protein</fullName>
    </submittedName>
</protein>